<keyword evidence="5" id="KW-0472">Membrane</keyword>
<dbReference type="InterPro" id="IPR036116">
    <property type="entry name" value="FN3_sf"/>
</dbReference>
<keyword evidence="9" id="KW-1185">Reference proteome</keyword>
<dbReference type="CDD" id="cd00063">
    <property type="entry name" value="FN3"/>
    <property type="match status" value="1"/>
</dbReference>
<evidence type="ECO:0000259" key="7">
    <source>
        <dbReference type="PROSITE" id="PS50853"/>
    </source>
</evidence>
<dbReference type="InterPro" id="IPR003961">
    <property type="entry name" value="FN3_dom"/>
</dbReference>
<dbReference type="Pfam" id="PF01108">
    <property type="entry name" value="Tissue_fac"/>
    <property type="match status" value="1"/>
</dbReference>
<evidence type="ECO:0000256" key="1">
    <source>
        <dbReference type="ARBA" id="ARBA00005399"/>
    </source>
</evidence>
<reference evidence="8" key="3">
    <citation type="submission" date="2025-09" db="UniProtKB">
        <authorList>
            <consortium name="Ensembl"/>
        </authorList>
    </citation>
    <scope>IDENTIFICATION</scope>
</reference>
<proteinExistence type="inferred from homology"/>
<dbReference type="InterPro" id="IPR013783">
    <property type="entry name" value="Ig-like_fold"/>
</dbReference>
<dbReference type="OMA" id="NCSKWTE"/>
<evidence type="ECO:0000256" key="3">
    <source>
        <dbReference type="ARBA" id="ARBA00023157"/>
    </source>
</evidence>
<keyword evidence="3" id="KW-1015">Disulfide bond</keyword>
<reference evidence="8" key="2">
    <citation type="submission" date="2025-08" db="UniProtKB">
        <authorList>
            <consortium name="Ensembl"/>
        </authorList>
    </citation>
    <scope>IDENTIFICATION</scope>
</reference>
<comment type="similarity">
    <text evidence="1">Belongs to the type II cytokine receptor family.</text>
</comment>
<dbReference type="InterPro" id="IPR015373">
    <property type="entry name" value="Interferon/interleukin_rcp_dom"/>
</dbReference>
<organism evidence="8 9">
    <name type="scientific">Podarcis muralis</name>
    <name type="common">Wall lizard</name>
    <name type="synonym">Lacerta muralis</name>
    <dbReference type="NCBI Taxonomy" id="64176"/>
    <lineage>
        <taxon>Eukaryota</taxon>
        <taxon>Metazoa</taxon>
        <taxon>Chordata</taxon>
        <taxon>Craniata</taxon>
        <taxon>Vertebrata</taxon>
        <taxon>Euteleostomi</taxon>
        <taxon>Lepidosauria</taxon>
        <taxon>Squamata</taxon>
        <taxon>Bifurcata</taxon>
        <taxon>Unidentata</taxon>
        <taxon>Episquamata</taxon>
        <taxon>Laterata</taxon>
        <taxon>Lacertibaenia</taxon>
        <taxon>Lacertidae</taxon>
        <taxon>Podarcis</taxon>
    </lineage>
</organism>
<dbReference type="FunFam" id="2.60.40.10:FF:000348">
    <property type="entry name" value="Interleukin 20 receptor subunit alpha"/>
    <property type="match status" value="1"/>
</dbReference>
<dbReference type="PANTHER" id="PTHR20859">
    <property type="entry name" value="INTERFERON/INTERLEUKIN RECEPTOR"/>
    <property type="match status" value="1"/>
</dbReference>
<gene>
    <name evidence="8" type="primary">IL20RA</name>
</gene>
<dbReference type="Ensembl" id="ENSPMRT00000007302.1">
    <property type="protein sequence ID" value="ENSPMRP00000006844.1"/>
    <property type="gene ID" value="ENSPMRG00000004637.1"/>
</dbReference>
<dbReference type="PROSITE" id="PS50853">
    <property type="entry name" value="FN3"/>
    <property type="match status" value="1"/>
</dbReference>
<dbReference type="GeneTree" id="ENSGT00940000157314"/>
<dbReference type="PANTHER" id="PTHR20859:SF86">
    <property type="entry name" value="INTERLEUKIN-20 RECEPTOR SUBUNIT ALPHA"/>
    <property type="match status" value="1"/>
</dbReference>
<evidence type="ECO:0000256" key="5">
    <source>
        <dbReference type="SAM" id="Phobius"/>
    </source>
</evidence>
<keyword evidence="5" id="KW-1133">Transmembrane helix</keyword>
<dbReference type="GO" id="GO:0004896">
    <property type="term" value="F:cytokine receptor activity"/>
    <property type="evidence" value="ECO:0007669"/>
    <property type="project" value="TreeGrafter"/>
</dbReference>
<keyword evidence="2 6" id="KW-0732">Signal</keyword>
<dbReference type="GO" id="GO:0005886">
    <property type="term" value="C:plasma membrane"/>
    <property type="evidence" value="ECO:0007669"/>
    <property type="project" value="TreeGrafter"/>
</dbReference>
<keyword evidence="5" id="KW-0812">Transmembrane</keyword>
<feature type="transmembrane region" description="Helical" evidence="5">
    <location>
        <begin position="190"/>
        <end position="215"/>
    </location>
</feature>
<dbReference type="GO" id="GO:0045124">
    <property type="term" value="P:regulation of bone resorption"/>
    <property type="evidence" value="ECO:0007669"/>
    <property type="project" value="Ensembl"/>
</dbReference>
<dbReference type="InterPro" id="IPR050650">
    <property type="entry name" value="Type-II_Cytokine-TF_Rcpt"/>
</dbReference>
<name>A0A670I4N8_PODMU</name>
<protein>
    <submittedName>
        <fullName evidence="8">Interleukin 20 receptor subunit alpha</fullName>
    </submittedName>
</protein>
<dbReference type="SUPFAM" id="SSF49265">
    <property type="entry name" value="Fibronectin type III"/>
    <property type="match status" value="2"/>
</dbReference>
<evidence type="ECO:0000313" key="8">
    <source>
        <dbReference type="Ensembl" id="ENSPMRP00000006844.1"/>
    </source>
</evidence>
<evidence type="ECO:0000256" key="4">
    <source>
        <dbReference type="ARBA" id="ARBA00023170"/>
    </source>
</evidence>
<dbReference type="GO" id="GO:0042015">
    <property type="term" value="F:interleukin-20 binding"/>
    <property type="evidence" value="ECO:0007669"/>
    <property type="project" value="Ensembl"/>
</dbReference>
<dbReference type="Gene3D" id="2.60.40.10">
    <property type="entry name" value="Immunoglobulins"/>
    <property type="match status" value="1"/>
</dbReference>
<feature type="domain" description="Fibronectin type-III" evidence="7">
    <location>
        <begin position="28"/>
        <end position="129"/>
    </location>
</feature>
<feature type="signal peptide" evidence="6">
    <location>
        <begin position="1"/>
        <end position="26"/>
    </location>
</feature>
<feature type="chain" id="PRO_5025451953" evidence="6">
    <location>
        <begin position="27"/>
        <end position="467"/>
    </location>
</feature>
<dbReference type="GO" id="GO:2001244">
    <property type="term" value="P:positive regulation of intrinsic apoptotic signaling pathway"/>
    <property type="evidence" value="ECO:0007669"/>
    <property type="project" value="Ensembl"/>
</dbReference>
<dbReference type="Pfam" id="PF09294">
    <property type="entry name" value="Interfer-bind"/>
    <property type="match status" value="1"/>
</dbReference>
<reference evidence="8 9" key="1">
    <citation type="journal article" date="2019" name="Proc. Natl. Acad. Sci. U.S.A.">
        <title>Regulatory changes in pterin and carotenoid genes underlie balanced color polymorphisms in the wall lizard.</title>
        <authorList>
            <person name="Andrade P."/>
            <person name="Pinho C."/>
            <person name="Perez I de Lanuza G."/>
            <person name="Afonso S."/>
            <person name="Brejcha J."/>
            <person name="Rubin C.J."/>
            <person name="Wallerman O."/>
            <person name="Pereira P."/>
            <person name="Sabatino S.J."/>
            <person name="Bellati A."/>
            <person name="Pellitteri-Rosa D."/>
            <person name="Bosakova Z."/>
            <person name="Bunikis I."/>
            <person name="Carretero M.A."/>
            <person name="Feiner N."/>
            <person name="Marsik P."/>
            <person name="Pauperio F."/>
            <person name="Salvi D."/>
            <person name="Soler L."/>
            <person name="While G.M."/>
            <person name="Uller T."/>
            <person name="Font E."/>
            <person name="Andersson L."/>
            <person name="Carneiro M."/>
        </authorList>
    </citation>
    <scope>NUCLEOTIDE SEQUENCE</scope>
</reference>
<evidence type="ECO:0000256" key="2">
    <source>
        <dbReference type="ARBA" id="ARBA00022729"/>
    </source>
</evidence>
<evidence type="ECO:0000313" key="9">
    <source>
        <dbReference type="Proteomes" id="UP000472272"/>
    </source>
</evidence>
<sequence>MHIDKWWHPYCPHMLTCLFFPTALRCTLPSPRNVHFVSRNLKNVLHWLPPEGIPEDKLIYSVKYLVYGTTRWIQDAECRNISQTWCDLSRGTSDHKELYHARVKAFLNGSCSSWTESPRFNPLTDTKIDPPAFALSSAEKSISVIVAAPKTWSRNSRNEPNYLHEIYPILQYNVSVYNTKKKTQEAVTILLGYILPVLLTVLIILVSCCCVYRYIHITKQKYPTNLVRVLYYPCSIDKCERGNLLPSEKTVINFITINITEEQKTSLEDTRLLGSAHSRDGCCDGNSVEGKASEVQLAQQDSQDACLNEEVMFENEQDEKKLPMMKLVSQRASDTCLAHNQKETFFDEKRAALEKPQTFANVVTRSATSKHQTWATQDQEAAKKAKVEDEQSIIIDWDPHTGILNIPLSNLISDEIIENVKYEDSLEEGLLSRVYERQCSAELLERDEERYLLHLKEQWGLHIQMQT</sequence>
<keyword evidence="4" id="KW-0675">Receptor</keyword>
<dbReference type="AlphaFoldDB" id="A0A670I4N8"/>
<dbReference type="Proteomes" id="UP000472272">
    <property type="component" value="Chromosome 3"/>
</dbReference>
<evidence type="ECO:0000256" key="6">
    <source>
        <dbReference type="SAM" id="SignalP"/>
    </source>
</evidence>
<accession>A0A670I4N8</accession>